<gene>
    <name evidence="2" type="ORF">R1sor_025706</name>
</gene>
<comment type="caution">
    <text evidence="2">The sequence shown here is derived from an EMBL/GenBank/DDBJ whole genome shotgun (WGS) entry which is preliminary data.</text>
</comment>
<name>A0ABD3G9V7_9MARC</name>
<keyword evidence="3" id="KW-1185">Reference proteome</keyword>
<evidence type="ECO:0000313" key="3">
    <source>
        <dbReference type="Proteomes" id="UP001633002"/>
    </source>
</evidence>
<accession>A0ABD3G9V7</accession>
<reference evidence="2 3" key="1">
    <citation type="submission" date="2024-09" db="EMBL/GenBank/DDBJ databases">
        <title>Chromosome-scale assembly of Riccia sorocarpa.</title>
        <authorList>
            <person name="Paukszto L."/>
        </authorList>
    </citation>
    <scope>NUCLEOTIDE SEQUENCE [LARGE SCALE GENOMIC DNA]</scope>
    <source>
        <strain evidence="2">LP-2024</strain>
        <tissue evidence="2">Aerial parts of the thallus</tissue>
    </source>
</reference>
<dbReference type="Proteomes" id="UP001633002">
    <property type="component" value="Unassembled WGS sequence"/>
</dbReference>
<feature type="compositionally biased region" description="Basic and acidic residues" evidence="1">
    <location>
        <begin position="89"/>
        <end position="115"/>
    </location>
</feature>
<evidence type="ECO:0000313" key="2">
    <source>
        <dbReference type="EMBL" id="KAL3675758.1"/>
    </source>
</evidence>
<feature type="compositionally biased region" description="Basic and acidic residues" evidence="1">
    <location>
        <begin position="35"/>
        <end position="55"/>
    </location>
</feature>
<feature type="region of interest" description="Disordered" evidence="1">
    <location>
        <begin position="1"/>
        <end position="60"/>
    </location>
</feature>
<organism evidence="2 3">
    <name type="scientific">Riccia sorocarpa</name>
    <dbReference type="NCBI Taxonomy" id="122646"/>
    <lineage>
        <taxon>Eukaryota</taxon>
        <taxon>Viridiplantae</taxon>
        <taxon>Streptophyta</taxon>
        <taxon>Embryophyta</taxon>
        <taxon>Marchantiophyta</taxon>
        <taxon>Marchantiopsida</taxon>
        <taxon>Marchantiidae</taxon>
        <taxon>Marchantiales</taxon>
        <taxon>Ricciaceae</taxon>
        <taxon>Riccia</taxon>
    </lineage>
</organism>
<protein>
    <submittedName>
        <fullName evidence="2">Uncharacterized protein</fullName>
    </submittedName>
</protein>
<proteinExistence type="predicted"/>
<feature type="region of interest" description="Disordered" evidence="1">
    <location>
        <begin position="81"/>
        <end position="115"/>
    </location>
</feature>
<feature type="region of interest" description="Disordered" evidence="1">
    <location>
        <begin position="127"/>
        <end position="150"/>
    </location>
</feature>
<sequence length="150" mass="16134">MLAPTGKLPVTEPAKKRDSGSGQGVGAFSQITSKSKLEKKKEGEVFESEKGEKSLQQKNLDQNLAANPFHALAGVFNVEEMDDTEEMDEQKNGNEHSVEANSQEPERADGSNDEKTLVVGAGNQVERAAECSSEGTADTLAEELKPKIDN</sequence>
<dbReference type="EMBL" id="JBJQOH010000008">
    <property type="protein sequence ID" value="KAL3675758.1"/>
    <property type="molecule type" value="Genomic_DNA"/>
</dbReference>
<evidence type="ECO:0000256" key="1">
    <source>
        <dbReference type="SAM" id="MobiDB-lite"/>
    </source>
</evidence>
<dbReference type="AlphaFoldDB" id="A0ABD3G9V7"/>